<dbReference type="AlphaFoldDB" id="Q2VZX0"/>
<evidence type="ECO:0000313" key="1">
    <source>
        <dbReference type="EMBL" id="BAE52855.1"/>
    </source>
</evidence>
<protein>
    <submittedName>
        <fullName evidence="1">Uncharacterized protein</fullName>
    </submittedName>
</protein>
<dbReference type="OrthoDB" id="7301931at2"/>
<gene>
    <name evidence="1" type="ordered locus">amb4051</name>
</gene>
<dbReference type="HOGENOM" id="CLU_1650097_0_0_5"/>
<name>Q2VZX0_PARM1</name>
<keyword evidence="2" id="KW-1185">Reference proteome</keyword>
<organism evidence="1 2">
    <name type="scientific">Paramagnetospirillum magneticum (strain ATCC 700264 / AMB-1)</name>
    <name type="common">Magnetospirillum magneticum</name>
    <dbReference type="NCBI Taxonomy" id="342108"/>
    <lineage>
        <taxon>Bacteria</taxon>
        <taxon>Pseudomonadati</taxon>
        <taxon>Pseudomonadota</taxon>
        <taxon>Alphaproteobacteria</taxon>
        <taxon>Rhodospirillales</taxon>
        <taxon>Magnetospirillaceae</taxon>
        <taxon>Paramagnetospirillum</taxon>
    </lineage>
</organism>
<evidence type="ECO:0000313" key="2">
    <source>
        <dbReference type="Proteomes" id="UP000007058"/>
    </source>
</evidence>
<dbReference type="EMBL" id="AP007255">
    <property type="protein sequence ID" value="BAE52855.1"/>
    <property type="molecule type" value="Genomic_DNA"/>
</dbReference>
<dbReference type="STRING" id="342108.amb4051"/>
<proteinExistence type="predicted"/>
<dbReference type="KEGG" id="mag:amb4051"/>
<accession>Q2VZX0</accession>
<dbReference type="Proteomes" id="UP000007058">
    <property type="component" value="Chromosome"/>
</dbReference>
<reference evidence="1 2" key="1">
    <citation type="journal article" date="2005" name="DNA Res.">
        <title>Complete genome sequence of the facultative anaerobic magnetotactic bacterium Magnetospirillum sp. strain AMB-1.</title>
        <authorList>
            <person name="Matsunaga T."/>
            <person name="Okamura Y."/>
            <person name="Fukuda Y."/>
            <person name="Wahyudi A.T."/>
            <person name="Murase Y."/>
            <person name="Takeyama H."/>
        </authorList>
    </citation>
    <scope>NUCLEOTIDE SEQUENCE [LARGE SCALE GENOMIC DNA]</scope>
    <source>
        <strain evidence="2">ATCC 700264 / AMB-1</strain>
    </source>
</reference>
<dbReference type="RefSeq" id="WP_011386402.1">
    <property type="nucleotide sequence ID" value="NC_007626.1"/>
</dbReference>
<sequence length="160" mass="18004">MAAIVTTTQDTGLPDLIEDGGEVRVLDTILAERLGYDRPRDIRKLVKRHREALGGMGSLLHRGANPGPKGGRRATAFYLTEVQTLFILAKSETARANVELAYVTQVFTEFRRGNLVARDADTQARLDAYQADRQARLARHLEEKEAREDALRFLNRGCRR</sequence>